<evidence type="ECO:0000256" key="3">
    <source>
        <dbReference type="ARBA" id="ARBA00022448"/>
    </source>
</evidence>
<keyword evidence="10" id="KW-0408">Iron</keyword>
<evidence type="ECO:0000256" key="12">
    <source>
        <dbReference type="ARBA" id="ARBA00037975"/>
    </source>
</evidence>
<accession>A0A1I5X297</accession>
<keyword evidence="9 13" id="KW-1133">Transmembrane helix</keyword>
<organism evidence="15 16">
    <name type="scientific">Roseivivax halotolerans</name>
    <dbReference type="NCBI Taxonomy" id="93684"/>
    <lineage>
        <taxon>Bacteria</taxon>
        <taxon>Pseudomonadati</taxon>
        <taxon>Pseudomonadota</taxon>
        <taxon>Alphaproteobacteria</taxon>
        <taxon>Rhodobacterales</taxon>
        <taxon>Roseobacteraceae</taxon>
        <taxon>Roseivivax</taxon>
    </lineage>
</organism>
<dbReference type="Pfam" id="PF04264">
    <property type="entry name" value="YceI"/>
    <property type="match status" value="1"/>
</dbReference>
<dbReference type="Gene3D" id="1.20.950.20">
    <property type="entry name" value="Transmembrane di-heme cytochromes, Chain C"/>
    <property type="match status" value="1"/>
</dbReference>
<evidence type="ECO:0000256" key="13">
    <source>
        <dbReference type="SAM" id="Phobius"/>
    </source>
</evidence>
<dbReference type="SMART" id="SM00867">
    <property type="entry name" value="YceI"/>
    <property type="match status" value="1"/>
</dbReference>
<dbReference type="SUPFAM" id="SSF81342">
    <property type="entry name" value="Transmembrane di-heme cytochromes"/>
    <property type="match status" value="1"/>
</dbReference>
<dbReference type="GO" id="GO:0005886">
    <property type="term" value="C:plasma membrane"/>
    <property type="evidence" value="ECO:0007669"/>
    <property type="project" value="UniProtKB-SubCell"/>
</dbReference>
<dbReference type="STRING" id="93684.SAMN05421853_10395"/>
<comment type="subcellular location">
    <subcellularLocation>
        <location evidence="2">Cell membrane</location>
        <topology evidence="2">Multi-pass membrane protein</topology>
    </subcellularLocation>
</comment>
<keyword evidence="11 13" id="KW-0472">Membrane</keyword>
<evidence type="ECO:0000313" key="16">
    <source>
        <dbReference type="Proteomes" id="UP000243106"/>
    </source>
</evidence>
<comment type="cofactor">
    <cofactor evidence="1">
        <name>heme b</name>
        <dbReference type="ChEBI" id="CHEBI:60344"/>
    </cofactor>
</comment>
<evidence type="ECO:0000313" key="15">
    <source>
        <dbReference type="EMBL" id="SFQ26058.1"/>
    </source>
</evidence>
<feature type="transmembrane region" description="Helical" evidence="13">
    <location>
        <begin position="55"/>
        <end position="75"/>
    </location>
</feature>
<keyword evidence="8" id="KW-0249">Electron transport</keyword>
<dbReference type="Gene3D" id="2.40.128.110">
    <property type="entry name" value="Lipid/polyisoprenoid-binding, YceI-like"/>
    <property type="match status" value="1"/>
</dbReference>
<evidence type="ECO:0000256" key="8">
    <source>
        <dbReference type="ARBA" id="ARBA00022982"/>
    </source>
</evidence>
<dbReference type="PANTHER" id="PTHR30529:SF1">
    <property type="entry name" value="CYTOCHROME B561 HOMOLOG 2"/>
    <property type="match status" value="1"/>
</dbReference>
<evidence type="ECO:0000256" key="4">
    <source>
        <dbReference type="ARBA" id="ARBA00022475"/>
    </source>
</evidence>
<dbReference type="GO" id="GO:0022904">
    <property type="term" value="P:respiratory electron transport chain"/>
    <property type="evidence" value="ECO:0007669"/>
    <property type="project" value="InterPro"/>
</dbReference>
<keyword evidence="5" id="KW-0349">Heme</keyword>
<comment type="similarity">
    <text evidence="12">Belongs to the cytochrome b561 family.</text>
</comment>
<dbReference type="InterPro" id="IPR007372">
    <property type="entry name" value="Lipid/polyisoprenoid-bd_YceI"/>
</dbReference>
<evidence type="ECO:0000256" key="11">
    <source>
        <dbReference type="ARBA" id="ARBA00023136"/>
    </source>
</evidence>
<dbReference type="InterPro" id="IPR016174">
    <property type="entry name" value="Di-haem_cyt_TM"/>
</dbReference>
<evidence type="ECO:0000256" key="2">
    <source>
        <dbReference type="ARBA" id="ARBA00004651"/>
    </source>
</evidence>
<dbReference type="PANTHER" id="PTHR30529">
    <property type="entry name" value="CYTOCHROME B561"/>
    <property type="match status" value="1"/>
</dbReference>
<feature type="domain" description="Lipid/polyisoprenoid-binding YceI-like" evidence="14">
    <location>
        <begin position="240"/>
        <end position="395"/>
    </location>
</feature>
<evidence type="ECO:0000259" key="14">
    <source>
        <dbReference type="SMART" id="SM00867"/>
    </source>
</evidence>
<dbReference type="Proteomes" id="UP000243106">
    <property type="component" value="Unassembled WGS sequence"/>
</dbReference>
<keyword evidence="6 13" id="KW-0812">Transmembrane</keyword>
<dbReference type="GO" id="GO:0020037">
    <property type="term" value="F:heme binding"/>
    <property type="evidence" value="ECO:0007669"/>
    <property type="project" value="TreeGrafter"/>
</dbReference>
<evidence type="ECO:0000256" key="7">
    <source>
        <dbReference type="ARBA" id="ARBA00022723"/>
    </source>
</evidence>
<protein>
    <submittedName>
        <fullName evidence="15">Cytochrome b561</fullName>
    </submittedName>
</protein>
<dbReference type="Pfam" id="PF01292">
    <property type="entry name" value="Ni_hydr_CYTB"/>
    <property type="match status" value="1"/>
</dbReference>
<sequence>MLATNTVARYGSVAKSFHWIVALGMIANIALGLWGERLPQSTEAEIALKSTVFSIHKTLGLTVFAVAILRVIWALTQPKPAPLHPERRAETFAADAAHWLLYGSIILIPLTGWGYHAATEGFAPIWWPFGQDLPFIPNSPEVARIFGTLHYLFNIVLWVTLALHILGALKHHFFDRDATLARMLPGRTEAAAEGEGHGHVAPAFAALAVWAVVLGGAGVAGWFAPEAEAGGTELEEVASDWTVEDGTLAIVVVQNGSEVEGQFADWTADITFEQQDEPGIWGDVRVEIAVGSLTLGSVTSQAKGSDFLAAEEHPRAVFEADLVKVSDEYEAQGTLTIKDQTVPVTMPFSLRIEDDVADMSGRLTLDRRNYGVGENMQDEGQLAFDVEVRVQLTARRSQEAE</sequence>
<keyword evidence="16" id="KW-1185">Reference proteome</keyword>
<dbReference type="AlphaFoldDB" id="A0A1I5X297"/>
<evidence type="ECO:0000256" key="6">
    <source>
        <dbReference type="ARBA" id="ARBA00022692"/>
    </source>
</evidence>
<dbReference type="GO" id="GO:0009055">
    <property type="term" value="F:electron transfer activity"/>
    <property type="evidence" value="ECO:0007669"/>
    <property type="project" value="InterPro"/>
</dbReference>
<keyword evidence="7" id="KW-0479">Metal-binding</keyword>
<dbReference type="GO" id="GO:0046872">
    <property type="term" value="F:metal ion binding"/>
    <property type="evidence" value="ECO:0007669"/>
    <property type="project" value="UniProtKB-KW"/>
</dbReference>
<feature type="transmembrane region" description="Helical" evidence="13">
    <location>
        <begin position="96"/>
        <end position="118"/>
    </location>
</feature>
<keyword evidence="3" id="KW-0813">Transport</keyword>
<evidence type="ECO:0000256" key="9">
    <source>
        <dbReference type="ARBA" id="ARBA00022989"/>
    </source>
</evidence>
<evidence type="ECO:0000256" key="1">
    <source>
        <dbReference type="ARBA" id="ARBA00001970"/>
    </source>
</evidence>
<dbReference type="SUPFAM" id="SSF101874">
    <property type="entry name" value="YceI-like"/>
    <property type="match status" value="1"/>
</dbReference>
<dbReference type="InterPro" id="IPR036761">
    <property type="entry name" value="TTHA0802/YceI-like_sf"/>
</dbReference>
<reference evidence="16" key="1">
    <citation type="submission" date="2016-10" db="EMBL/GenBank/DDBJ databases">
        <authorList>
            <person name="Varghese N."/>
            <person name="Submissions S."/>
        </authorList>
    </citation>
    <scope>NUCLEOTIDE SEQUENCE [LARGE SCALE GENOMIC DNA]</scope>
    <source>
        <strain evidence="16">JCM 10271</strain>
    </source>
</reference>
<dbReference type="EMBL" id="FOXV01000003">
    <property type="protein sequence ID" value="SFQ26058.1"/>
    <property type="molecule type" value="Genomic_DNA"/>
</dbReference>
<dbReference type="InterPro" id="IPR011577">
    <property type="entry name" value="Cyt_b561_bac/Ni-Hgenase"/>
</dbReference>
<evidence type="ECO:0000256" key="5">
    <source>
        <dbReference type="ARBA" id="ARBA00022617"/>
    </source>
</evidence>
<keyword evidence="4" id="KW-1003">Cell membrane</keyword>
<dbReference type="InterPro" id="IPR052168">
    <property type="entry name" value="Cytochrome_b561_oxidase"/>
</dbReference>
<feature type="transmembrane region" description="Helical" evidence="13">
    <location>
        <begin position="17"/>
        <end position="35"/>
    </location>
</feature>
<proteinExistence type="inferred from homology"/>
<feature type="transmembrane region" description="Helical" evidence="13">
    <location>
        <begin position="149"/>
        <end position="169"/>
    </location>
</feature>
<evidence type="ECO:0000256" key="10">
    <source>
        <dbReference type="ARBA" id="ARBA00023004"/>
    </source>
</evidence>
<name>A0A1I5X297_9RHOB</name>
<dbReference type="RefSeq" id="WP_093009821.1">
    <property type="nucleotide sequence ID" value="NZ_FOXV01000003.1"/>
</dbReference>
<gene>
    <name evidence="15" type="ORF">SAMN05421853_10395</name>
</gene>